<feature type="region of interest" description="Disordered" evidence="4">
    <location>
        <begin position="767"/>
        <end position="786"/>
    </location>
</feature>
<evidence type="ECO:0000259" key="5">
    <source>
        <dbReference type="PROSITE" id="PS50219"/>
    </source>
</evidence>
<name>A0A7E4VQ83_PANRE</name>
<proteinExistence type="inferred from homology"/>
<evidence type="ECO:0000313" key="7">
    <source>
        <dbReference type="WBParaSite" id="Pan_g23705.t1"/>
    </source>
</evidence>
<keyword evidence="2" id="KW-0472">Membrane</keyword>
<dbReference type="AlphaFoldDB" id="A0A7E4VQ83"/>
<evidence type="ECO:0000256" key="2">
    <source>
        <dbReference type="ARBA" id="ARBA00023136"/>
    </source>
</evidence>
<dbReference type="GO" id="GO:0016020">
    <property type="term" value="C:membrane"/>
    <property type="evidence" value="ECO:0007669"/>
    <property type="project" value="TreeGrafter"/>
</dbReference>
<dbReference type="GO" id="GO:0034058">
    <property type="term" value="P:endosomal vesicle fusion"/>
    <property type="evidence" value="ECO:0007669"/>
    <property type="project" value="TreeGrafter"/>
</dbReference>
<reference evidence="7" key="2">
    <citation type="submission" date="2020-10" db="UniProtKB">
        <authorList>
            <consortium name="WormBaseParasite"/>
        </authorList>
    </citation>
    <scope>IDENTIFICATION</scope>
</reference>
<dbReference type="InterPro" id="IPR001180">
    <property type="entry name" value="CNH_dom"/>
</dbReference>
<dbReference type="GO" id="GO:0006914">
    <property type="term" value="P:autophagy"/>
    <property type="evidence" value="ECO:0007669"/>
    <property type="project" value="TreeGrafter"/>
</dbReference>
<dbReference type="GO" id="GO:0012505">
    <property type="term" value="C:endomembrane system"/>
    <property type="evidence" value="ECO:0007669"/>
    <property type="project" value="UniProtKB-SubCell"/>
</dbReference>
<organism evidence="6 7">
    <name type="scientific">Panagrellus redivivus</name>
    <name type="common">Microworm</name>
    <dbReference type="NCBI Taxonomy" id="6233"/>
    <lineage>
        <taxon>Eukaryota</taxon>
        <taxon>Metazoa</taxon>
        <taxon>Ecdysozoa</taxon>
        <taxon>Nematoda</taxon>
        <taxon>Chromadorea</taxon>
        <taxon>Rhabditida</taxon>
        <taxon>Tylenchina</taxon>
        <taxon>Panagrolaimomorpha</taxon>
        <taxon>Panagrolaimoidea</taxon>
        <taxon>Panagrolaimidae</taxon>
        <taxon>Panagrellus</taxon>
    </lineage>
</organism>
<dbReference type="Proteomes" id="UP000492821">
    <property type="component" value="Unassembled WGS sequence"/>
</dbReference>
<sequence>MRPLKVCARVRVKQVNAVVSIDHTLTAANSPLCPSFPVPESAMYDAYAKIEVMNVYDTTALVVHPTQNSIFTTQKNGALVHFERPKDSTRGYEPQAFRHFEKKTVHDLQFVERLGLLVCLANNQVTAHRASGDFGVVAVLDQYTPVGAFACRVREKDNMLFVVISARRQLHVFKLIKDKFDEVNIPFNPNQLYENSPLIRWASDWSIYFVNRTEFAFVQLFENPLQPVSSGIGQVRVITSRPANAPMLAIPEKELVGLAQGSTLKFFDGNGNPAKGINDAKYDDQPLQLCYDHPYVLAVLPRNVIEVRSLAPSMIVQAIPIDKCSFIAPGIPGSVFTLGGTSLYELRSRPMIKDNIRTLIKDMQFQLASELTDLCDTMTHKEKVDVKRKTAAFYFAQKQFPECFAIHKVLKTDILLLLCHFPDLIPEKYRSKVGKDATDFVPCPDFAYNDWKAAVNELSDFLTDIRTEHGKKVELHRKGEVRLSSSEFKSVENVLELAETVLLKCYIKYRPSMVSSLLRLDNNVNISEAQKDLNDAARFDDLYLLYSKKNHRREALEILAKQSKKEDSLYYGVEEAVSYLQTLGPNYFDLIKEHARWVLKEDPEYGVKIFATNETEAAKQLARDGVLKFLQAECVKAVIPYLEHAIFEWHDERPAFHDELVGMYVCKVRNNLKDYVHALGENEMIPRAGEEEGELGKYRTKLLNLLNSSDKYNAAKVETQLEDNMMNEKAIVYGRLGRHEEALLIYSHVLVDYELAEAHCDKYWKPKPLKSSGSTSKPSSYNSKADLKPSVDTSGIYITLFKAYTDPTLLSAYSTLKRINQSTKPKVSEALKLLARHPTQMDLTEALRLIPDKTELHKVWPALESVMESVKNKANALNIHLGLTQSTLQQKQVHLQALKSKKVQVDFNSYCCFCHRSVDGVFISFKDGRLAHYGCHMRDRGQAPAIAIQSQSLASGISRRERTFSALN</sequence>
<protein>
    <submittedName>
        <fullName evidence="7">CNH domain-containing protein</fullName>
    </submittedName>
</protein>
<dbReference type="Pfam" id="PF00780">
    <property type="entry name" value="CNH"/>
    <property type="match status" value="1"/>
</dbReference>
<dbReference type="PANTHER" id="PTHR12894:SF49">
    <property type="entry name" value="VAM6_VPS39-LIKE PROTEIN"/>
    <property type="match status" value="1"/>
</dbReference>
<dbReference type="PROSITE" id="PS50219">
    <property type="entry name" value="CNH"/>
    <property type="match status" value="1"/>
</dbReference>
<feature type="domain" description="CNH" evidence="5">
    <location>
        <begin position="47"/>
        <end position="334"/>
    </location>
</feature>
<dbReference type="PANTHER" id="PTHR12894">
    <property type="entry name" value="CNH DOMAIN CONTAINING"/>
    <property type="match status" value="1"/>
</dbReference>
<dbReference type="GO" id="GO:0005737">
    <property type="term" value="C:cytoplasm"/>
    <property type="evidence" value="ECO:0007669"/>
    <property type="project" value="TreeGrafter"/>
</dbReference>
<dbReference type="WBParaSite" id="Pan_g23705.t1">
    <property type="protein sequence ID" value="Pan_g23705.t1"/>
    <property type="gene ID" value="Pan_g23705"/>
</dbReference>
<evidence type="ECO:0000313" key="6">
    <source>
        <dbReference type="Proteomes" id="UP000492821"/>
    </source>
</evidence>
<accession>A0A7E4VQ83</accession>
<comment type="similarity">
    <text evidence="3">Belongs to the VAM6/VPS39 family.</text>
</comment>
<dbReference type="Pfam" id="PF10366">
    <property type="entry name" value="Vps39_1"/>
    <property type="match status" value="1"/>
</dbReference>
<evidence type="ECO:0000256" key="1">
    <source>
        <dbReference type="ARBA" id="ARBA00004184"/>
    </source>
</evidence>
<evidence type="ECO:0000256" key="3">
    <source>
        <dbReference type="ARBA" id="ARBA00038201"/>
    </source>
</evidence>
<dbReference type="InterPro" id="IPR032914">
    <property type="entry name" value="Vam6/VPS39/TRAP1"/>
</dbReference>
<dbReference type="InterPro" id="IPR019452">
    <property type="entry name" value="VPS39/TGF_beta_rcpt-assoc_1"/>
</dbReference>
<feature type="compositionally biased region" description="Low complexity" evidence="4">
    <location>
        <begin position="769"/>
        <end position="784"/>
    </location>
</feature>
<evidence type="ECO:0000256" key="4">
    <source>
        <dbReference type="SAM" id="MobiDB-lite"/>
    </source>
</evidence>
<reference evidence="6" key="1">
    <citation type="journal article" date="2013" name="Genetics">
        <title>The draft genome and transcriptome of Panagrellus redivivus are shaped by the harsh demands of a free-living lifestyle.</title>
        <authorList>
            <person name="Srinivasan J."/>
            <person name="Dillman A.R."/>
            <person name="Macchietto M.G."/>
            <person name="Heikkinen L."/>
            <person name="Lakso M."/>
            <person name="Fracchia K.M."/>
            <person name="Antoshechkin I."/>
            <person name="Mortazavi A."/>
            <person name="Wong G."/>
            <person name="Sternberg P.W."/>
        </authorList>
    </citation>
    <scope>NUCLEOTIDE SEQUENCE [LARGE SCALE GENOMIC DNA]</scope>
    <source>
        <strain evidence="6">MT8872</strain>
    </source>
</reference>
<comment type="subcellular location">
    <subcellularLocation>
        <location evidence="1">Endomembrane system</location>
        <topology evidence="1">Peripheral membrane protein</topology>
    </subcellularLocation>
</comment>
<keyword evidence="6" id="KW-1185">Reference proteome</keyword>